<reference evidence="1" key="1">
    <citation type="journal article" date="2017" name="Science">
        <title>Giant viruses with an expanded complement of translation system components.</title>
        <authorList>
            <person name="Schulz F."/>
            <person name="Yutin N."/>
            <person name="Ivanova N.N."/>
            <person name="Ortega D.R."/>
            <person name="Lee T.K."/>
            <person name="Vierheilig J."/>
            <person name="Daims H."/>
            <person name="Horn M."/>
            <person name="Wagner M."/>
            <person name="Jensen G.J."/>
            <person name="Kyrpides N.C."/>
            <person name="Koonin E.V."/>
            <person name="Woyke T."/>
        </authorList>
    </citation>
    <scope>NUCLEOTIDE SEQUENCE</scope>
    <source>
        <strain evidence="1">KNV1</strain>
    </source>
</reference>
<protein>
    <submittedName>
        <fullName evidence="1">Uncharacterized protein</fullName>
    </submittedName>
</protein>
<sequence length="217" mass="25420">MNTFIRNNFTQNNFGVTVYSQNMPAEKFVYQNKNFLKLPKNSVYSIQVTNNNNVKADVYITLNNKKLGVWRINPYSKITLDNNNNHLDFILTHDNTDFKLVFKPEKFSSYEPPANQVQLCENSMMYCKKYTDSFVASEQMSRPCLMNSDKYDEYIAMTLAPGLRKKEPIKDKIVKPLEDIDTTHIETIEFSLMMTGTVYLEKPSFQNIKYTSRYIYP</sequence>
<proteinExistence type="predicted"/>
<dbReference type="EMBL" id="KY684109">
    <property type="protein sequence ID" value="ARF11638.1"/>
    <property type="molecule type" value="Genomic_DNA"/>
</dbReference>
<organism evidence="1">
    <name type="scientific">Klosneuvirus KNV1</name>
    <dbReference type="NCBI Taxonomy" id="1977640"/>
    <lineage>
        <taxon>Viruses</taxon>
        <taxon>Varidnaviria</taxon>
        <taxon>Bamfordvirae</taxon>
        <taxon>Nucleocytoviricota</taxon>
        <taxon>Megaviricetes</taxon>
        <taxon>Imitervirales</taxon>
        <taxon>Mimiviridae</taxon>
        <taxon>Klosneuvirinae</taxon>
        <taxon>Klosneuvirus</taxon>
    </lineage>
</organism>
<accession>A0A1V0SJ27</accession>
<evidence type="ECO:0000313" key="1">
    <source>
        <dbReference type="EMBL" id="ARF11638.1"/>
    </source>
</evidence>
<gene>
    <name evidence="1" type="ORF">Klosneuvirus_2_74</name>
</gene>
<name>A0A1V0SJ27_9VIRU</name>